<evidence type="ECO:0000259" key="1">
    <source>
        <dbReference type="Pfam" id="PF12697"/>
    </source>
</evidence>
<keyword evidence="4" id="KW-1185">Reference proteome</keyword>
<protein>
    <submittedName>
        <fullName evidence="3">Pimeloyl-ACP methyl ester carboxylesterase</fullName>
    </submittedName>
</protein>
<gene>
    <name evidence="2" type="ORF">GCM10008024_09670</name>
    <name evidence="3" type="ORF">SAMN05444006_103125</name>
</gene>
<feature type="domain" description="AB hydrolase-1" evidence="1">
    <location>
        <begin position="22"/>
        <end position="262"/>
    </location>
</feature>
<dbReference type="InterPro" id="IPR000073">
    <property type="entry name" value="AB_hydrolase_1"/>
</dbReference>
<dbReference type="PRINTS" id="PR00111">
    <property type="entry name" value="ABHYDROLASE"/>
</dbReference>
<reference evidence="3 4" key="2">
    <citation type="submission" date="2016-10" db="EMBL/GenBank/DDBJ databases">
        <authorList>
            <person name="Varghese N."/>
            <person name="Submissions S."/>
        </authorList>
    </citation>
    <scope>NUCLEOTIDE SEQUENCE [LARGE SCALE GENOMIC DNA]</scope>
    <source>
        <strain evidence="3 4">DSM 24802</strain>
    </source>
</reference>
<reference evidence="2" key="3">
    <citation type="submission" date="2023-06" db="EMBL/GenBank/DDBJ databases">
        <authorList>
            <person name="Sun Q."/>
            <person name="Zhou Y."/>
        </authorList>
    </citation>
    <scope>NUCLEOTIDE SEQUENCE</scope>
    <source>
        <strain evidence="2">CGMCC 1.10859</strain>
    </source>
</reference>
<reference evidence="2" key="1">
    <citation type="journal article" date="2014" name="Int. J. Syst. Evol. Microbiol.">
        <title>Complete genome sequence of Corynebacterium casei LMG S-19264T (=DSM 44701T), isolated from a smear-ripened cheese.</title>
        <authorList>
            <consortium name="US DOE Joint Genome Institute (JGI-PGF)"/>
            <person name="Walter F."/>
            <person name="Albersmeier A."/>
            <person name="Kalinowski J."/>
            <person name="Ruckert C."/>
        </authorList>
    </citation>
    <scope>NUCLEOTIDE SEQUENCE</scope>
    <source>
        <strain evidence="2">CGMCC 1.10859</strain>
    </source>
</reference>
<dbReference type="Proteomes" id="UP000634647">
    <property type="component" value="Unassembled WGS sequence"/>
</dbReference>
<accession>A0AAN4UQ39</accession>
<sequence>MSLDQAPQPDWVRCLGQGPRQVLAVHCSLAHSGEWRGLAEHLGGAVTITAFDLPGHGRAPGHDPARDLGDQATEMGQAVLDGMAGPVDLIGHSFGAVIALRLAIENPGRIRSLTLIEPTLYAAAIHAGLPELPEFEARMRPLFEAFAAGDTVRAAQIFTGDWGTGAAWADLPEAQRAYIAERIGLVEVAEPVLRHDSGRVLDRLGQIRCPVLLLGGAATPSILGRVLALIEAGLTGTTTTLVTVPGAGHMLPVTHAAEVAAAIGGFLSRV</sequence>
<dbReference type="Proteomes" id="UP000199541">
    <property type="component" value="Unassembled WGS sequence"/>
</dbReference>
<dbReference type="EMBL" id="BNAB01000003">
    <property type="protein sequence ID" value="GHD99941.1"/>
    <property type="molecule type" value="Genomic_DNA"/>
</dbReference>
<dbReference type="InterPro" id="IPR050266">
    <property type="entry name" value="AB_hydrolase_sf"/>
</dbReference>
<evidence type="ECO:0000313" key="5">
    <source>
        <dbReference type="Proteomes" id="UP000634647"/>
    </source>
</evidence>
<dbReference type="RefSeq" id="WP_051646046.1">
    <property type="nucleotide sequence ID" value="NZ_BNAB01000003.1"/>
</dbReference>
<evidence type="ECO:0000313" key="4">
    <source>
        <dbReference type="Proteomes" id="UP000199541"/>
    </source>
</evidence>
<proteinExistence type="predicted"/>
<dbReference type="Gene3D" id="3.40.50.1820">
    <property type="entry name" value="alpha/beta hydrolase"/>
    <property type="match status" value="1"/>
</dbReference>
<name>A0AAN4UQ39_9RHOB</name>
<organism evidence="2 5">
    <name type="scientific">Allgaiera indica</name>
    <dbReference type="NCBI Taxonomy" id="765699"/>
    <lineage>
        <taxon>Bacteria</taxon>
        <taxon>Pseudomonadati</taxon>
        <taxon>Pseudomonadota</taxon>
        <taxon>Alphaproteobacteria</taxon>
        <taxon>Rhodobacterales</taxon>
        <taxon>Paracoccaceae</taxon>
        <taxon>Allgaiera</taxon>
    </lineage>
</organism>
<dbReference type="Pfam" id="PF12697">
    <property type="entry name" value="Abhydrolase_6"/>
    <property type="match status" value="1"/>
</dbReference>
<evidence type="ECO:0000313" key="3">
    <source>
        <dbReference type="EMBL" id="SDW40196.1"/>
    </source>
</evidence>
<dbReference type="EMBL" id="FNOB01000003">
    <property type="protein sequence ID" value="SDW40196.1"/>
    <property type="molecule type" value="Genomic_DNA"/>
</dbReference>
<comment type="caution">
    <text evidence="2">The sequence shown here is derived from an EMBL/GenBank/DDBJ whole genome shotgun (WGS) entry which is preliminary data.</text>
</comment>
<evidence type="ECO:0000313" key="2">
    <source>
        <dbReference type="EMBL" id="GHD99941.1"/>
    </source>
</evidence>
<dbReference type="AlphaFoldDB" id="A0AAN4UQ39"/>
<dbReference type="PANTHER" id="PTHR43798">
    <property type="entry name" value="MONOACYLGLYCEROL LIPASE"/>
    <property type="match status" value="1"/>
</dbReference>
<dbReference type="SUPFAM" id="SSF53474">
    <property type="entry name" value="alpha/beta-Hydrolases"/>
    <property type="match status" value="1"/>
</dbReference>
<dbReference type="InterPro" id="IPR029058">
    <property type="entry name" value="AB_hydrolase_fold"/>
</dbReference>